<dbReference type="Pfam" id="PF02353">
    <property type="entry name" value="CMAS"/>
    <property type="match status" value="1"/>
</dbReference>
<keyword evidence="6" id="KW-0812">Transmembrane</keyword>
<dbReference type="GO" id="GO:0032259">
    <property type="term" value="P:methylation"/>
    <property type="evidence" value="ECO:0007669"/>
    <property type="project" value="UniProtKB-KW"/>
</dbReference>
<dbReference type="GO" id="GO:0008168">
    <property type="term" value="F:methyltransferase activity"/>
    <property type="evidence" value="ECO:0007669"/>
    <property type="project" value="UniProtKB-KW"/>
</dbReference>
<evidence type="ECO:0000256" key="3">
    <source>
        <dbReference type="ARBA" id="ARBA00022679"/>
    </source>
</evidence>
<dbReference type="InterPro" id="IPR050723">
    <property type="entry name" value="CFA/CMAS"/>
</dbReference>
<keyword evidence="2 8" id="KW-0489">Methyltransferase</keyword>
<feature type="transmembrane region" description="Helical" evidence="6">
    <location>
        <begin position="362"/>
        <end position="381"/>
    </location>
</feature>
<evidence type="ECO:0000256" key="2">
    <source>
        <dbReference type="ARBA" id="ARBA00022603"/>
    </source>
</evidence>
<dbReference type="Gene3D" id="3.40.50.150">
    <property type="entry name" value="Vaccinia Virus protein VP39"/>
    <property type="match status" value="1"/>
</dbReference>
<dbReference type="Pfam" id="PF25371">
    <property type="entry name" value="DUF7884"/>
    <property type="match status" value="1"/>
</dbReference>
<evidence type="ECO:0000256" key="6">
    <source>
        <dbReference type="SAM" id="Phobius"/>
    </source>
</evidence>
<keyword evidence="9" id="KW-1185">Reference proteome</keyword>
<dbReference type="InterPro" id="IPR057206">
    <property type="entry name" value="DUF7884"/>
</dbReference>
<proteinExistence type="inferred from homology"/>
<protein>
    <submittedName>
        <fullName evidence="8">Class I SAM-dependent methyltransferase</fullName>
    </submittedName>
</protein>
<evidence type="ECO:0000313" key="8">
    <source>
        <dbReference type="EMBL" id="RGP36839.1"/>
    </source>
</evidence>
<feature type="domain" description="DUF7884" evidence="7">
    <location>
        <begin position="18"/>
        <end position="90"/>
    </location>
</feature>
<dbReference type="PIRSF" id="PIRSF003085">
    <property type="entry name" value="CMAS"/>
    <property type="match status" value="1"/>
</dbReference>
<dbReference type="EMBL" id="QWEY01000006">
    <property type="protein sequence ID" value="RGP36839.1"/>
    <property type="molecule type" value="Genomic_DNA"/>
</dbReference>
<dbReference type="SUPFAM" id="SSF53335">
    <property type="entry name" value="S-adenosyl-L-methionine-dependent methyltransferases"/>
    <property type="match status" value="1"/>
</dbReference>
<dbReference type="PANTHER" id="PTHR43667">
    <property type="entry name" value="CYCLOPROPANE-FATTY-ACYL-PHOSPHOLIPID SYNTHASE"/>
    <property type="match status" value="1"/>
</dbReference>
<sequence length="413" mass="46946">MWIRALQAVLDRGIRQGRLHVRFPDGRMGSYGPGAGTGPEAQLMITDPALPRRILLNPQMALGEGYMDGGLSFPSDDDLRGFLQIAARSAQSGRLPLPMRLAHGLRVRTKGLMQWNTLHLARRRVQHHYDIPDAFYALFMEEDLQYTCAYFRDDAMTLEAAQAAKMAHIAAKLCLRPGLRVLDIGCGWGGLALYLARAHGVHVTGITLSQVQLEAARSRAAAMGLSDRVAFRLQDYRHVPDRFDRVVSVGMMEHVGVPQYQAYFDKIHGVLAEDGVGLIHFIGRHTPPRVLSPWFQKYIFPGGYAPAFSEVIPRVERAGLVVADLEVWRGHYERTLRHWQQRFRANEPRVRDMFDDRFVRMWWYYLIAAEVSFTDMGMVLFQMQIARRSDAVPRVREYLYPAPGDDQRPSDTA</sequence>
<keyword evidence="3 8" id="KW-0808">Transferase</keyword>
<dbReference type="PANTHER" id="PTHR43667:SF1">
    <property type="entry name" value="CYCLOPROPANE-FATTY-ACYL-PHOSPHOLIPID SYNTHASE"/>
    <property type="match status" value="1"/>
</dbReference>
<dbReference type="CDD" id="cd02440">
    <property type="entry name" value="AdoMet_MTases"/>
    <property type="match status" value="1"/>
</dbReference>
<comment type="caution">
    <text evidence="8">The sequence shown here is derived from an EMBL/GenBank/DDBJ whole genome shotgun (WGS) entry which is preliminary data.</text>
</comment>
<name>A0A411Z186_9RHOB</name>
<dbReference type="AlphaFoldDB" id="A0A411Z186"/>
<evidence type="ECO:0000313" key="9">
    <source>
        <dbReference type="Proteomes" id="UP000284547"/>
    </source>
</evidence>
<organism evidence="8 9">
    <name type="scientific">Pseudotabrizicola alkalilacus</name>
    <dbReference type="NCBI Taxonomy" id="2305252"/>
    <lineage>
        <taxon>Bacteria</taxon>
        <taxon>Pseudomonadati</taxon>
        <taxon>Pseudomonadota</taxon>
        <taxon>Alphaproteobacteria</taxon>
        <taxon>Rhodobacterales</taxon>
        <taxon>Paracoccaceae</taxon>
        <taxon>Pseudotabrizicola</taxon>
    </lineage>
</organism>
<keyword evidence="6" id="KW-0472">Membrane</keyword>
<evidence type="ECO:0000256" key="5">
    <source>
        <dbReference type="ARBA" id="ARBA00023098"/>
    </source>
</evidence>
<keyword evidence="5" id="KW-0443">Lipid metabolism</keyword>
<gene>
    <name evidence="8" type="ORF">D1012_11800</name>
</gene>
<dbReference type="InterPro" id="IPR003333">
    <property type="entry name" value="CMAS"/>
</dbReference>
<comment type="similarity">
    <text evidence="1">Belongs to the CFA/CMAS family.</text>
</comment>
<dbReference type="Proteomes" id="UP000284547">
    <property type="component" value="Unassembled WGS sequence"/>
</dbReference>
<reference evidence="8 9" key="1">
    <citation type="submission" date="2018-08" db="EMBL/GenBank/DDBJ databases">
        <title>Flavobacterium tibetense sp. nov., isolated from a wetland YonghuCo on Tibetan Plateau.</title>
        <authorList>
            <person name="Phurbu D."/>
            <person name="Lu H."/>
            <person name="Xing P."/>
        </authorList>
    </citation>
    <scope>NUCLEOTIDE SEQUENCE [LARGE SCALE GENOMIC DNA]</scope>
    <source>
        <strain evidence="8 9">DJC</strain>
    </source>
</reference>
<dbReference type="InterPro" id="IPR029063">
    <property type="entry name" value="SAM-dependent_MTases_sf"/>
</dbReference>
<keyword evidence="4" id="KW-0949">S-adenosyl-L-methionine</keyword>
<evidence type="ECO:0000259" key="7">
    <source>
        <dbReference type="Pfam" id="PF25371"/>
    </source>
</evidence>
<dbReference type="GO" id="GO:0008610">
    <property type="term" value="P:lipid biosynthetic process"/>
    <property type="evidence" value="ECO:0007669"/>
    <property type="project" value="InterPro"/>
</dbReference>
<keyword evidence="6" id="KW-1133">Transmembrane helix</keyword>
<accession>A0A411Z186</accession>
<evidence type="ECO:0000256" key="1">
    <source>
        <dbReference type="ARBA" id="ARBA00010815"/>
    </source>
</evidence>
<dbReference type="OrthoDB" id="9782855at2"/>
<evidence type="ECO:0000256" key="4">
    <source>
        <dbReference type="ARBA" id="ARBA00022691"/>
    </source>
</evidence>
<dbReference type="RefSeq" id="WP_118152429.1">
    <property type="nucleotide sequence ID" value="NZ_QWEY01000006.1"/>
</dbReference>